<protein>
    <recommendedName>
        <fullName evidence="9">Sulfotransferase family protein</fullName>
    </recommendedName>
</protein>
<keyword evidence="4" id="KW-1133">Transmembrane helix</keyword>
<keyword evidence="3" id="KW-0812">Transmembrane</keyword>
<name>A0A3S0TWP8_9BACI</name>
<evidence type="ECO:0000256" key="5">
    <source>
        <dbReference type="ARBA" id="ARBA00023136"/>
    </source>
</evidence>
<evidence type="ECO:0008006" key="9">
    <source>
        <dbReference type="Google" id="ProtNLM"/>
    </source>
</evidence>
<keyword evidence="6" id="KW-0325">Glycoprotein</keyword>
<dbReference type="OrthoDB" id="7981249at2"/>
<sequence>MFLMNDDQLVIFLHIQKTAGSSLITFIKKQYTREKTWFGSEDKLQALSQNETEGLSCIGGHFRYGIHEMFSKPSTYITMLRDPVDRIVSYYYYLLNRPDHGKYQRAKDLDFETFLNTFQTKTSNFQTRRITGGNPDLETAKKHLLENFSFVGLTERFEESLFLMKKEFDWTNTKYRNRNITSQRPDQRHVPDEVISLIEDNNKLDMELYRFAQDLFEKRIQSLDAKTKAELENHLKSN</sequence>
<dbReference type="PANTHER" id="PTHR12812">
    <property type="entry name" value="HEPARAN SULFATE 6-O-SULFOTRANSFERASE 3"/>
    <property type="match status" value="1"/>
</dbReference>
<comment type="subcellular location">
    <subcellularLocation>
        <location evidence="1">Membrane</location>
        <topology evidence="1">Single-pass membrane protein</topology>
    </subcellularLocation>
</comment>
<organism evidence="7 8">
    <name type="scientific">Peribacillus cavernae</name>
    <dbReference type="NCBI Taxonomy" id="1674310"/>
    <lineage>
        <taxon>Bacteria</taxon>
        <taxon>Bacillati</taxon>
        <taxon>Bacillota</taxon>
        <taxon>Bacilli</taxon>
        <taxon>Bacillales</taxon>
        <taxon>Bacillaceae</taxon>
        <taxon>Peribacillus</taxon>
    </lineage>
</organism>
<accession>A0A3S0TWP8</accession>
<dbReference type="GO" id="GO:0017095">
    <property type="term" value="F:heparan sulfate 6-sulfotransferase activity"/>
    <property type="evidence" value="ECO:0007669"/>
    <property type="project" value="TreeGrafter"/>
</dbReference>
<evidence type="ECO:0000256" key="6">
    <source>
        <dbReference type="ARBA" id="ARBA00023180"/>
    </source>
</evidence>
<evidence type="ECO:0000256" key="1">
    <source>
        <dbReference type="ARBA" id="ARBA00004167"/>
    </source>
</evidence>
<dbReference type="EMBL" id="RYZZ01000010">
    <property type="protein sequence ID" value="RUQ29392.1"/>
    <property type="molecule type" value="Genomic_DNA"/>
</dbReference>
<keyword evidence="5" id="KW-0472">Membrane</keyword>
<dbReference type="SUPFAM" id="SSF52540">
    <property type="entry name" value="P-loop containing nucleoside triphosphate hydrolases"/>
    <property type="match status" value="1"/>
</dbReference>
<evidence type="ECO:0000256" key="3">
    <source>
        <dbReference type="ARBA" id="ARBA00022692"/>
    </source>
</evidence>
<evidence type="ECO:0000313" key="8">
    <source>
        <dbReference type="Proteomes" id="UP000267430"/>
    </source>
</evidence>
<dbReference type="Gene3D" id="3.40.50.300">
    <property type="entry name" value="P-loop containing nucleotide triphosphate hydrolases"/>
    <property type="match status" value="1"/>
</dbReference>
<dbReference type="InterPro" id="IPR005331">
    <property type="entry name" value="Sulfotransferase"/>
</dbReference>
<dbReference type="Proteomes" id="UP000267430">
    <property type="component" value="Unassembled WGS sequence"/>
</dbReference>
<proteinExistence type="predicted"/>
<dbReference type="GO" id="GO:0016020">
    <property type="term" value="C:membrane"/>
    <property type="evidence" value="ECO:0007669"/>
    <property type="project" value="UniProtKB-SubCell"/>
</dbReference>
<keyword evidence="2" id="KW-0808">Transferase</keyword>
<dbReference type="AlphaFoldDB" id="A0A3S0TWP8"/>
<comment type="caution">
    <text evidence="7">The sequence shown here is derived from an EMBL/GenBank/DDBJ whole genome shotgun (WGS) entry which is preliminary data.</text>
</comment>
<evidence type="ECO:0000256" key="4">
    <source>
        <dbReference type="ARBA" id="ARBA00022989"/>
    </source>
</evidence>
<evidence type="ECO:0000256" key="2">
    <source>
        <dbReference type="ARBA" id="ARBA00022679"/>
    </source>
</evidence>
<evidence type="ECO:0000313" key="7">
    <source>
        <dbReference type="EMBL" id="RUQ29392.1"/>
    </source>
</evidence>
<dbReference type="PANTHER" id="PTHR12812:SF0">
    <property type="entry name" value="HEPARAN-SULFATE 6-O-SULFOTRANSFERASE"/>
    <property type="match status" value="1"/>
</dbReference>
<dbReference type="InterPro" id="IPR010635">
    <property type="entry name" value="Heparan_SO4-6-sulfoTrfase"/>
</dbReference>
<keyword evidence="8" id="KW-1185">Reference proteome</keyword>
<gene>
    <name evidence="7" type="ORF">ELQ35_10570</name>
</gene>
<reference evidence="7 8" key="1">
    <citation type="submission" date="2018-12" db="EMBL/GenBank/DDBJ databases">
        <title>Bacillus chawlae sp. nov., Bacillus glennii sp. nov., and Bacillus saganii sp. nov. Isolated from the Vehicle Assembly Building at Kennedy Space Center where the Viking Spacecraft were Assembled.</title>
        <authorList>
            <person name="Seuylemezian A."/>
            <person name="Vaishampayan P."/>
        </authorList>
    </citation>
    <scope>NUCLEOTIDE SEQUENCE [LARGE SCALE GENOMIC DNA]</scope>
    <source>
        <strain evidence="7 8">L5</strain>
    </source>
</reference>
<dbReference type="InterPro" id="IPR027417">
    <property type="entry name" value="P-loop_NTPase"/>
</dbReference>
<dbReference type="Pfam" id="PF03567">
    <property type="entry name" value="Sulfotransfer_2"/>
    <property type="match status" value="1"/>
</dbReference>